<keyword evidence="2" id="KW-1133">Transmembrane helix</keyword>
<sequence length="318" mass="33733">MSEPGGWTNPDQPRSDLPPMPPPAQRPPGAGYGKPGVIPLRPLSVGEILDGAVTTMRRHPALVFGVSAVVAVVAGVLDFAVSYWAVGDISTVQQLGPAATQEEAMRWFGHLLGRLAASLGLSLLISLLIRTFLAGFITVVVGRAVLGRPVTFREALTELRPRLLPLLGLTVLVTIIVMIASVFLVIPGIWLWTLLSLAAPALVLEQSRIGESMRRSRRLVSGSWWRVFGILVLTAIAAWIISTIIEIPFGVGVGLSSDPTQAVNQSAGSLLLSSLGGVIAETIVGPFTAAATALLYIDQRMRKEGMDIQLARSAGTVQ</sequence>
<protein>
    <recommendedName>
        <fullName evidence="3">DUF7847 domain-containing protein</fullName>
    </recommendedName>
</protein>
<keyword evidence="5" id="KW-1185">Reference proteome</keyword>
<keyword evidence="2" id="KW-0472">Membrane</keyword>
<dbReference type="OrthoDB" id="121140at2"/>
<reference evidence="4" key="1">
    <citation type="journal article" date="2014" name="Int. J. Syst. Evol. Microbiol.">
        <title>Complete genome sequence of Corynebacterium casei LMG S-19264T (=DSM 44701T), isolated from a smear-ripened cheese.</title>
        <authorList>
            <consortium name="US DOE Joint Genome Institute (JGI-PGF)"/>
            <person name="Walter F."/>
            <person name="Albersmeier A."/>
            <person name="Kalinowski J."/>
            <person name="Ruckert C."/>
        </authorList>
    </citation>
    <scope>NUCLEOTIDE SEQUENCE</scope>
    <source>
        <strain evidence="4">CGMCC 4.7679</strain>
    </source>
</reference>
<feature type="compositionally biased region" description="Pro residues" evidence="1">
    <location>
        <begin position="16"/>
        <end position="26"/>
    </location>
</feature>
<gene>
    <name evidence="4" type="ORF">GCM10017566_59260</name>
</gene>
<evidence type="ECO:0000256" key="2">
    <source>
        <dbReference type="SAM" id="Phobius"/>
    </source>
</evidence>
<comment type="caution">
    <text evidence="4">The sequence shown here is derived from an EMBL/GenBank/DDBJ whole genome shotgun (WGS) entry which is preliminary data.</text>
</comment>
<feature type="transmembrane region" description="Helical" evidence="2">
    <location>
        <begin position="227"/>
        <end position="251"/>
    </location>
</feature>
<proteinExistence type="predicted"/>
<dbReference type="EMBL" id="BNAV01000012">
    <property type="protein sequence ID" value="GHF77210.1"/>
    <property type="molecule type" value="Genomic_DNA"/>
</dbReference>
<accession>A0A8H9J0D2</accession>
<organism evidence="4 5">
    <name type="scientific">Amycolatopsis bartoniae</name>
    <dbReference type="NCBI Taxonomy" id="941986"/>
    <lineage>
        <taxon>Bacteria</taxon>
        <taxon>Bacillati</taxon>
        <taxon>Actinomycetota</taxon>
        <taxon>Actinomycetes</taxon>
        <taxon>Pseudonocardiales</taxon>
        <taxon>Pseudonocardiaceae</taxon>
        <taxon>Amycolatopsis</taxon>
    </lineage>
</organism>
<feature type="transmembrane region" description="Helical" evidence="2">
    <location>
        <begin position="189"/>
        <end position="206"/>
    </location>
</feature>
<evidence type="ECO:0000256" key="1">
    <source>
        <dbReference type="SAM" id="MobiDB-lite"/>
    </source>
</evidence>
<evidence type="ECO:0000313" key="5">
    <source>
        <dbReference type="Proteomes" id="UP000658656"/>
    </source>
</evidence>
<feature type="transmembrane region" description="Helical" evidence="2">
    <location>
        <begin position="61"/>
        <end position="86"/>
    </location>
</feature>
<dbReference type="RefSeq" id="WP_145938316.1">
    <property type="nucleotide sequence ID" value="NZ_BNAV01000012.1"/>
</dbReference>
<dbReference type="Pfam" id="PF25231">
    <property type="entry name" value="DUF7847"/>
    <property type="match status" value="1"/>
</dbReference>
<dbReference type="InterPro" id="IPR057169">
    <property type="entry name" value="DUF7847"/>
</dbReference>
<name>A0A8H9J0D2_9PSEU</name>
<feature type="transmembrane region" description="Helical" evidence="2">
    <location>
        <begin position="163"/>
        <end position="183"/>
    </location>
</feature>
<feature type="transmembrane region" description="Helical" evidence="2">
    <location>
        <begin position="115"/>
        <end position="142"/>
    </location>
</feature>
<keyword evidence="2" id="KW-0812">Transmembrane</keyword>
<feature type="domain" description="DUF7847" evidence="3">
    <location>
        <begin position="170"/>
        <end position="296"/>
    </location>
</feature>
<feature type="region of interest" description="Disordered" evidence="1">
    <location>
        <begin position="1"/>
        <end position="32"/>
    </location>
</feature>
<dbReference type="Proteomes" id="UP000658656">
    <property type="component" value="Unassembled WGS sequence"/>
</dbReference>
<evidence type="ECO:0000313" key="4">
    <source>
        <dbReference type="EMBL" id="GHF77210.1"/>
    </source>
</evidence>
<reference evidence="4" key="2">
    <citation type="submission" date="2020-09" db="EMBL/GenBank/DDBJ databases">
        <authorList>
            <person name="Sun Q."/>
            <person name="Zhou Y."/>
        </authorList>
    </citation>
    <scope>NUCLEOTIDE SEQUENCE</scope>
    <source>
        <strain evidence="4">CGMCC 4.7679</strain>
    </source>
</reference>
<evidence type="ECO:0000259" key="3">
    <source>
        <dbReference type="Pfam" id="PF25231"/>
    </source>
</evidence>
<feature type="transmembrane region" description="Helical" evidence="2">
    <location>
        <begin position="271"/>
        <end position="297"/>
    </location>
</feature>
<dbReference type="AlphaFoldDB" id="A0A8H9J0D2"/>